<sequence length="140" mass="16250">PFYLFFGVLLIYVFQSQINLNRLKNFATAFLILFVFSPFAYAYVSITETDKRTDYPGREIAKAVQEWHDKERGNKIYHIAGDEWRAGNLSYHLKDRPKWQGPLKGKLIDTGEKIFELEVVILNKEERGGIAVPRGLLKNK</sequence>
<evidence type="ECO:0000256" key="1">
    <source>
        <dbReference type="SAM" id="Phobius"/>
    </source>
</evidence>
<keyword evidence="1" id="KW-0472">Membrane</keyword>
<feature type="transmembrane region" description="Helical" evidence="1">
    <location>
        <begin position="26"/>
        <end position="44"/>
    </location>
</feature>
<gene>
    <name evidence="2" type="ORF">METZ01_LOCUS233860</name>
</gene>
<keyword evidence="1" id="KW-1133">Transmembrane helix</keyword>
<proteinExistence type="predicted"/>
<reference evidence="2" key="1">
    <citation type="submission" date="2018-05" db="EMBL/GenBank/DDBJ databases">
        <authorList>
            <person name="Lanie J.A."/>
            <person name="Ng W.-L."/>
            <person name="Kazmierczak K.M."/>
            <person name="Andrzejewski T.M."/>
            <person name="Davidsen T.M."/>
            <person name="Wayne K.J."/>
            <person name="Tettelin H."/>
            <person name="Glass J.I."/>
            <person name="Rusch D."/>
            <person name="Podicherti R."/>
            <person name="Tsui H.-C.T."/>
            <person name="Winkler M.E."/>
        </authorList>
    </citation>
    <scope>NUCLEOTIDE SEQUENCE</scope>
</reference>
<keyword evidence="1" id="KW-0812">Transmembrane</keyword>
<evidence type="ECO:0000313" key="2">
    <source>
        <dbReference type="EMBL" id="SVB81006.1"/>
    </source>
</evidence>
<name>A0A382H108_9ZZZZ</name>
<feature type="non-terminal residue" evidence="2">
    <location>
        <position position="1"/>
    </location>
</feature>
<organism evidence="2">
    <name type="scientific">marine metagenome</name>
    <dbReference type="NCBI Taxonomy" id="408172"/>
    <lineage>
        <taxon>unclassified sequences</taxon>
        <taxon>metagenomes</taxon>
        <taxon>ecological metagenomes</taxon>
    </lineage>
</organism>
<dbReference type="EMBL" id="UINC01058577">
    <property type="protein sequence ID" value="SVB81006.1"/>
    <property type="molecule type" value="Genomic_DNA"/>
</dbReference>
<accession>A0A382H108</accession>
<protein>
    <submittedName>
        <fullName evidence="2">Uncharacterized protein</fullName>
    </submittedName>
</protein>
<dbReference type="AlphaFoldDB" id="A0A382H108"/>